<gene>
    <name evidence="1" type="ORF">MC7420_4410</name>
</gene>
<dbReference type="Proteomes" id="UP000003835">
    <property type="component" value="Unassembled WGS sequence"/>
</dbReference>
<accession>B4VXY0</accession>
<proteinExistence type="predicted"/>
<organism evidence="1 2">
    <name type="scientific">Coleofasciculus chthonoplastes PCC 7420</name>
    <dbReference type="NCBI Taxonomy" id="118168"/>
    <lineage>
        <taxon>Bacteria</taxon>
        <taxon>Bacillati</taxon>
        <taxon>Cyanobacteriota</taxon>
        <taxon>Cyanophyceae</taxon>
        <taxon>Coleofasciculales</taxon>
        <taxon>Coleofasciculaceae</taxon>
        <taxon>Coleofasciculus</taxon>
    </lineage>
</organism>
<dbReference type="HOGENOM" id="CLU_3024251_0_0_3"/>
<dbReference type="EMBL" id="DS989859">
    <property type="protein sequence ID" value="EDX73163.1"/>
    <property type="molecule type" value="Genomic_DNA"/>
</dbReference>
<keyword evidence="2" id="KW-1185">Reference proteome</keyword>
<sequence>MHDSLPLITVMGSRGLGFGVRTFLVGVMGLDMISFAIIERLGWGGFSYIRVTTKC</sequence>
<reference evidence="1 2" key="1">
    <citation type="submission" date="2008-07" db="EMBL/GenBank/DDBJ databases">
        <authorList>
            <person name="Tandeau de Marsac N."/>
            <person name="Ferriera S."/>
            <person name="Johnson J."/>
            <person name="Kravitz S."/>
            <person name="Beeson K."/>
            <person name="Sutton G."/>
            <person name="Rogers Y.-H."/>
            <person name="Friedman R."/>
            <person name="Frazier M."/>
            <person name="Venter J.C."/>
        </authorList>
    </citation>
    <scope>NUCLEOTIDE SEQUENCE [LARGE SCALE GENOMIC DNA]</scope>
    <source>
        <strain evidence="1 2">PCC 7420</strain>
    </source>
</reference>
<name>B4VXY0_9CYAN</name>
<dbReference type="AlphaFoldDB" id="B4VXY0"/>
<dbReference type="STRING" id="118168.MC7420_4410"/>
<evidence type="ECO:0000313" key="2">
    <source>
        <dbReference type="Proteomes" id="UP000003835"/>
    </source>
</evidence>
<protein>
    <submittedName>
        <fullName evidence="1">Uncharacterized protein</fullName>
    </submittedName>
</protein>
<evidence type="ECO:0000313" key="1">
    <source>
        <dbReference type="EMBL" id="EDX73163.1"/>
    </source>
</evidence>